<keyword evidence="1" id="KW-0479">Metal-binding</keyword>
<dbReference type="AlphaFoldDB" id="A0AAU7KHH4"/>
<protein>
    <submittedName>
        <fullName evidence="4">HAD-IB family hydrolase</fullName>
    </submittedName>
</protein>
<dbReference type="Pfam" id="PF12710">
    <property type="entry name" value="HAD"/>
    <property type="match status" value="1"/>
</dbReference>
<dbReference type="SUPFAM" id="SSF56784">
    <property type="entry name" value="HAD-like"/>
    <property type="match status" value="1"/>
</dbReference>
<reference evidence="4" key="1">
    <citation type="submission" date="2022-06" db="EMBL/GenBank/DDBJ databases">
        <title>A novel DMS-producing enzyme.</title>
        <authorList>
            <person name="Zhang Y."/>
        </authorList>
    </citation>
    <scope>NUCLEOTIDE SEQUENCE</scope>
    <source>
        <strain evidence="4">RT37</strain>
    </source>
</reference>
<name>A0AAU7KHH4_9GAMM</name>
<keyword evidence="3" id="KW-0460">Magnesium</keyword>
<dbReference type="Gene3D" id="1.20.1440.100">
    <property type="entry name" value="SG protein - dephosphorylation function"/>
    <property type="match status" value="1"/>
</dbReference>
<dbReference type="PANTHER" id="PTHR43344:SF13">
    <property type="entry name" value="PHOSPHATASE RV3661-RELATED"/>
    <property type="match status" value="1"/>
</dbReference>
<accession>A0AAU7KHH4</accession>
<evidence type="ECO:0000313" key="4">
    <source>
        <dbReference type="EMBL" id="XBO70628.1"/>
    </source>
</evidence>
<dbReference type="EMBL" id="CP098827">
    <property type="protein sequence ID" value="XBO70628.1"/>
    <property type="molecule type" value="Genomic_DNA"/>
</dbReference>
<sequence length="246" mass="27277">MNDLTSPVTMTTDACHGDAAKAPDAPMTLALFDLDDTLLDGDITGLWSQWLIDLGWIEDGDAYRAAFAEHMAAYAAGTLDMEAHLALLLTPLAGRSEADVRQQVDAFLEAKVVPRLFPQGHERLAWHRDQGHRVVIISASPIHVVGPLAERLGADQALATALELDSRRRYTGKAEGIRTFQGGKLEALREWLAEHTPVESFGYSDSRNDLPLLEFVDRPFAINPDPTLDATARERGWPVQWWRQVD</sequence>
<organism evidence="4">
    <name type="scientific">Halomonas sp. RT37</name>
    <dbReference type="NCBI Taxonomy" id="2950872"/>
    <lineage>
        <taxon>Bacteria</taxon>
        <taxon>Pseudomonadati</taxon>
        <taxon>Pseudomonadota</taxon>
        <taxon>Gammaproteobacteria</taxon>
        <taxon>Oceanospirillales</taxon>
        <taxon>Halomonadaceae</taxon>
        <taxon>Halomonas</taxon>
    </lineage>
</organism>
<evidence type="ECO:0000256" key="1">
    <source>
        <dbReference type="ARBA" id="ARBA00022723"/>
    </source>
</evidence>
<dbReference type="GO" id="GO:0046872">
    <property type="term" value="F:metal ion binding"/>
    <property type="evidence" value="ECO:0007669"/>
    <property type="project" value="UniProtKB-KW"/>
</dbReference>
<dbReference type="CDD" id="cd02612">
    <property type="entry name" value="HAD_PGPPase"/>
    <property type="match status" value="1"/>
</dbReference>
<dbReference type="PANTHER" id="PTHR43344">
    <property type="entry name" value="PHOSPHOSERINE PHOSPHATASE"/>
    <property type="match status" value="1"/>
</dbReference>
<evidence type="ECO:0000256" key="3">
    <source>
        <dbReference type="ARBA" id="ARBA00022842"/>
    </source>
</evidence>
<dbReference type="NCBIfam" id="TIGR01488">
    <property type="entry name" value="HAD-SF-IB"/>
    <property type="match status" value="1"/>
</dbReference>
<keyword evidence="2 4" id="KW-0378">Hydrolase</keyword>
<proteinExistence type="predicted"/>
<dbReference type="RefSeq" id="WP_108133472.1">
    <property type="nucleotide sequence ID" value="NZ_CP098827.1"/>
</dbReference>
<dbReference type="NCBIfam" id="TIGR01490">
    <property type="entry name" value="HAD-SF-IB-hyp1"/>
    <property type="match status" value="1"/>
</dbReference>
<dbReference type="InterPro" id="IPR006385">
    <property type="entry name" value="HAD_hydro_SerB1"/>
</dbReference>
<dbReference type="GO" id="GO:0016787">
    <property type="term" value="F:hydrolase activity"/>
    <property type="evidence" value="ECO:0007669"/>
    <property type="project" value="UniProtKB-KW"/>
</dbReference>
<dbReference type="InterPro" id="IPR050582">
    <property type="entry name" value="HAD-like_SerB"/>
</dbReference>
<dbReference type="InterPro" id="IPR036412">
    <property type="entry name" value="HAD-like_sf"/>
</dbReference>
<evidence type="ECO:0000256" key="2">
    <source>
        <dbReference type="ARBA" id="ARBA00022801"/>
    </source>
</evidence>
<dbReference type="Gene3D" id="3.40.50.1000">
    <property type="entry name" value="HAD superfamily/HAD-like"/>
    <property type="match status" value="1"/>
</dbReference>
<gene>
    <name evidence="4" type="ORF">NFG58_18790</name>
</gene>
<dbReference type="InterPro" id="IPR023214">
    <property type="entry name" value="HAD_sf"/>
</dbReference>